<proteinExistence type="predicted"/>
<comment type="caution">
    <text evidence="1">The sequence shown here is derived from an EMBL/GenBank/DDBJ whole genome shotgun (WGS) entry which is preliminary data.</text>
</comment>
<evidence type="ECO:0008006" key="3">
    <source>
        <dbReference type="Google" id="ProtNLM"/>
    </source>
</evidence>
<accession>A0A2M7X412</accession>
<name>A0A2M7X412_UNCKA</name>
<evidence type="ECO:0000313" key="2">
    <source>
        <dbReference type="Proteomes" id="UP000230683"/>
    </source>
</evidence>
<feature type="non-terminal residue" evidence="1">
    <location>
        <position position="121"/>
    </location>
</feature>
<dbReference type="EMBL" id="PFWY01000067">
    <property type="protein sequence ID" value="PJA40859.1"/>
    <property type="molecule type" value="Genomic_DNA"/>
</dbReference>
<organism evidence="1 2">
    <name type="scientific">candidate division WWE3 bacterium CG_4_9_14_3_um_filter_34_6</name>
    <dbReference type="NCBI Taxonomy" id="1975079"/>
    <lineage>
        <taxon>Bacteria</taxon>
        <taxon>Katanobacteria</taxon>
    </lineage>
</organism>
<sequence>MKILFQSRVDLYNPCGGDTLQMENTKLAIEKLNPSIKIDIRPEVKVKDINSYDIVHLFNLDWVSETYIQAKWAKSHNIPIVLSAIHHSEDEVKIFEKYARYDVRRIYNAIFSNQSLRDFGK</sequence>
<protein>
    <recommendedName>
        <fullName evidence="3">Glycosyl transferase family 1</fullName>
    </recommendedName>
</protein>
<dbReference type="AlphaFoldDB" id="A0A2M7X412"/>
<gene>
    <name evidence="1" type="ORF">CO178_01435</name>
</gene>
<dbReference type="Proteomes" id="UP000230683">
    <property type="component" value="Unassembled WGS sequence"/>
</dbReference>
<reference evidence="2" key="1">
    <citation type="submission" date="2017-09" db="EMBL/GenBank/DDBJ databases">
        <title>Depth-based differentiation of microbial function through sediment-hosted aquifers and enrichment of novel symbionts in the deep terrestrial subsurface.</title>
        <authorList>
            <person name="Probst A.J."/>
            <person name="Ladd B."/>
            <person name="Jarett J.K."/>
            <person name="Geller-Mcgrath D.E."/>
            <person name="Sieber C.M.K."/>
            <person name="Emerson J.B."/>
            <person name="Anantharaman K."/>
            <person name="Thomas B.C."/>
            <person name="Malmstrom R."/>
            <person name="Stieglmeier M."/>
            <person name="Klingl A."/>
            <person name="Woyke T."/>
            <person name="Ryan C.M."/>
            <person name="Banfield J.F."/>
        </authorList>
    </citation>
    <scope>NUCLEOTIDE SEQUENCE [LARGE SCALE GENOMIC DNA]</scope>
</reference>
<evidence type="ECO:0000313" key="1">
    <source>
        <dbReference type="EMBL" id="PJA40859.1"/>
    </source>
</evidence>